<proteinExistence type="predicted"/>
<feature type="transmembrane region" description="Helical" evidence="1">
    <location>
        <begin position="143"/>
        <end position="163"/>
    </location>
</feature>
<keyword evidence="2" id="KW-1185">Reference proteome</keyword>
<keyword evidence="1" id="KW-0812">Transmembrane</keyword>
<dbReference type="WBParaSite" id="SSTP_0000268000.1">
    <property type="protein sequence ID" value="SSTP_0000268000.1"/>
    <property type="gene ID" value="SSTP_0000268000"/>
</dbReference>
<evidence type="ECO:0000313" key="4">
    <source>
        <dbReference type="WBParaSite" id="TCONS_00001870.p1"/>
    </source>
</evidence>
<name>A0A0K0DZL9_STRER</name>
<keyword evidence="1" id="KW-1133">Transmembrane helix</keyword>
<keyword evidence="1" id="KW-0472">Membrane</keyword>
<sequence>MRSRSFFLGILLIRILILIFVFVSSVLILVGPGLCYQDTFFGYNYDCVNFTVDAWRWVNNFVYFQVPIMLLPLCMAIVSLVVIASTRCCDCHLSRMGHLIIAGTGIVVYLLAAISETVMYFNIPDDYDYYDTLNWFNTSTSNYVRGYLASAVFFFLSAILGMVDTALVGARKVYFEEPWH</sequence>
<dbReference type="WBParaSite" id="TCONS_00001870.p1">
    <property type="protein sequence ID" value="TCONS_00001870.p1"/>
    <property type="gene ID" value="XLOC_001771"/>
</dbReference>
<evidence type="ECO:0000313" key="3">
    <source>
        <dbReference type="WBParaSite" id="SSTP_0000268000.1"/>
    </source>
</evidence>
<organism evidence="3">
    <name type="scientific">Strongyloides stercoralis</name>
    <name type="common">Threadworm</name>
    <dbReference type="NCBI Taxonomy" id="6248"/>
    <lineage>
        <taxon>Eukaryota</taxon>
        <taxon>Metazoa</taxon>
        <taxon>Ecdysozoa</taxon>
        <taxon>Nematoda</taxon>
        <taxon>Chromadorea</taxon>
        <taxon>Rhabditida</taxon>
        <taxon>Tylenchina</taxon>
        <taxon>Panagrolaimomorpha</taxon>
        <taxon>Strongyloidoidea</taxon>
        <taxon>Strongyloididae</taxon>
        <taxon>Strongyloides</taxon>
    </lineage>
</organism>
<feature type="transmembrane region" description="Helical" evidence="1">
    <location>
        <begin position="96"/>
        <end position="123"/>
    </location>
</feature>
<dbReference type="AlphaFoldDB" id="A0A0K0DZL9"/>
<evidence type="ECO:0000256" key="1">
    <source>
        <dbReference type="SAM" id="Phobius"/>
    </source>
</evidence>
<evidence type="ECO:0000313" key="2">
    <source>
        <dbReference type="Proteomes" id="UP000035681"/>
    </source>
</evidence>
<reference evidence="3" key="1">
    <citation type="submission" date="2015-08" db="UniProtKB">
        <authorList>
            <consortium name="WormBaseParasite"/>
        </authorList>
    </citation>
    <scope>IDENTIFICATION</scope>
</reference>
<feature type="transmembrane region" description="Helical" evidence="1">
    <location>
        <begin position="62"/>
        <end position="84"/>
    </location>
</feature>
<protein>
    <submittedName>
        <fullName evidence="4">MARVEL domain-containing protein</fullName>
    </submittedName>
</protein>
<dbReference type="Proteomes" id="UP000035681">
    <property type="component" value="Unplaced"/>
</dbReference>
<accession>A0A0K0DZL9</accession>
<feature type="transmembrane region" description="Helical" evidence="1">
    <location>
        <begin position="7"/>
        <end position="30"/>
    </location>
</feature>